<keyword evidence="2" id="KW-1185">Reference proteome</keyword>
<dbReference type="EMBL" id="MU276129">
    <property type="protein sequence ID" value="KAI0041328.1"/>
    <property type="molecule type" value="Genomic_DNA"/>
</dbReference>
<protein>
    <submittedName>
        <fullName evidence="1">Uncharacterized protein</fullName>
    </submittedName>
</protein>
<dbReference type="Proteomes" id="UP000814033">
    <property type="component" value="Unassembled WGS sequence"/>
</dbReference>
<gene>
    <name evidence="1" type="ORF">FA95DRAFT_709141</name>
</gene>
<proteinExistence type="predicted"/>
<accession>A0ACB8RBB3</accession>
<evidence type="ECO:0000313" key="2">
    <source>
        <dbReference type="Proteomes" id="UP000814033"/>
    </source>
</evidence>
<name>A0ACB8RBB3_9AGAM</name>
<comment type="caution">
    <text evidence="1">The sequence shown here is derived from an EMBL/GenBank/DDBJ whole genome shotgun (WGS) entry which is preliminary data.</text>
</comment>
<sequence length="451" mass="47279">MLHRILMGRFRAMERCGSAWKELGIAGQRALVTMKHAIPAIPAAGNARALVSWDVPPLFAPSEGASVAHGNSDNKKPPAGIPGDLPTPSVPATFIPPSKSSPTRIRRDTFSESRESFYAASSNPPPALGGRAPSPPIASSQNPPLTPMARLPLLSPLFPPEAQPIAIRAEAAIGNNSGPPGAPRIPPAATGSALRLSGTDTPADVIPSSDAQPQQTPWPIQRPLSAVSEQPTPMSSEQPTTPATPSESVPSTPYAPARPPAKLPNSPAVPSPGKPQASLRSAFSRRLRDSRIWKKLRFKEEEKEATPGSTPAPVLPVPMPGSILFGGAPAATYPVFPVTPFASGAPVIPPQGYMPLPASAFGFPGQPYGVPLPGPGPPLSYRYGSAAYGAPSPFGGPSQFAPTPPQFAPLQFPYTPSQYAQTPQTYNSTNSQQSYNNRVNYYQVPPGYGTM</sequence>
<organism evidence="1 2">
    <name type="scientific">Auriscalpium vulgare</name>
    <dbReference type="NCBI Taxonomy" id="40419"/>
    <lineage>
        <taxon>Eukaryota</taxon>
        <taxon>Fungi</taxon>
        <taxon>Dikarya</taxon>
        <taxon>Basidiomycota</taxon>
        <taxon>Agaricomycotina</taxon>
        <taxon>Agaricomycetes</taxon>
        <taxon>Russulales</taxon>
        <taxon>Auriscalpiaceae</taxon>
        <taxon>Auriscalpium</taxon>
    </lineage>
</organism>
<evidence type="ECO:0000313" key="1">
    <source>
        <dbReference type="EMBL" id="KAI0041328.1"/>
    </source>
</evidence>
<reference evidence="1" key="2">
    <citation type="journal article" date="2022" name="New Phytol.">
        <title>Evolutionary transition to the ectomycorrhizal habit in the genomes of a hyperdiverse lineage of mushroom-forming fungi.</title>
        <authorList>
            <person name="Looney B."/>
            <person name="Miyauchi S."/>
            <person name="Morin E."/>
            <person name="Drula E."/>
            <person name="Courty P.E."/>
            <person name="Kohler A."/>
            <person name="Kuo A."/>
            <person name="LaButti K."/>
            <person name="Pangilinan J."/>
            <person name="Lipzen A."/>
            <person name="Riley R."/>
            <person name="Andreopoulos W."/>
            <person name="He G."/>
            <person name="Johnson J."/>
            <person name="Nolan M."/>
            <person name="Tritt A."/>
            <person name="Barry K.W."/>
            <person name="Grigoriev I.V."/>
            <person name="Nagy L.G."/>
            <person name="Hibbett D."/>
            <person name="Henrissat B."/>
            <person name="Matheny P.B."/>
            <person name="Labbe J."/>
            <person name="Martin F.M."/>
        </authorList>
    </citation>
    <scope>NUCLEOTIDE SEQUENCE</scope>
    <source>
        <strain evidence="1">FP105234-sp</strain>
    </source>
</reference>
<reference evidence="1" key="1">
    <citation type="submission" date="2021-02" db="EMBL/GenBank/DDBJ databases">
        <authorList>
            <consortium name="DOE Joint Genome Institute"/>
            <person name="Ahrendt S."/>
            <person name="Looney B.P."/>
            <person name="Miyauchi S."/>
            <person name="Morin E."/>
            <person name="Drula E."/>
            <person name="Courty P.E."/>
            <person name="Chicoki N."/>
            <person name="Fauchery L."/>
            <person name="Kohler A."/>
            <person name="Kuo A."/>
            <person name="Labutti K."/>
            <person name="Pangilinan J."/>
            <person name="Lipzen A."/>
            <person name="Riley R."/>
            <person name="Andreopoulos W."/>
            <person name="He G."/>
            <person name="Johnson J."/>
            <person name="Barry K.W."/>
            <person name="Grigoriev I.V."/>
            <person name="Nagy L."/>
            <person name="Hibbett D."/>
            <person name="Henrissat B."/>
            <person name="Matheny P.B."/>
            <person name="Labbe J."/>
            <person name="Martin F."/>
        </authorList>
    </citation>
    <scope>NUCLEOTIDE SEQUENCE</scope>
    <source>
        <strain evidence="1">FP105234-sp</strain>
    </source>
</reference>